<evidence type="ECO:0000256" key="2">
    <source>
        <dbReference type="SAM" id="Phobius"/>
    </source>
</evidence>
<evidence type="ECO:0000256" key="1">
    <source>
        <dbReference type="SAM" id="MobiDB-lite"/>
    </source>
</evidence>
<keyword evidence="4" id="KW-1185">Reference proteome</keyword>
<evidence type="ECO:0000313" key="4">
    <source>
        <dbReference type="Proteomes" id="UP000009027"/>
    </source>
</evidence>
<feature type="compositionally biased region" description="Polar residues" evidence="1">
    <location>
        <begin position="118"/>
        <end position="144"/>
    </location>
</feature>
<gene>
    <name evidence="3" type="ORF">TvY486_0039810</name>
</gene>
<feature type="compositionally biased region" description="Basic and acidic residues" evidence="1">
    <location>
        <begin position="355"/>
        <end position="365"/>
    </location>
</feature>
<feature type="region of interest" description="Disordered" evidence="1">
    <location>
        <begin position="192"/>
        <end position="261"/>
    </location>
</feature>
<feature type="compositionally biased region" description="Basic residues" evidence="1">
    <location>
        <begin position="279"/>
        <end position="289"/>
    </location>
</feature>
<feature type="compositionally biased region" description="Basic and acidic residues" evidence="1">
    <location>
        <begin position="225"/>
        <end position="236"/>
    </location>
</feature>
<feature type="compositionally biased region" description="Basic residues" evidence="1">
    <location>
        <begin position="342"/>
        <end position="354"/>
    </location>
</feature>
<feature type="compositionally biased region" description="Basic and acidic residues" evidence="1">
    <location>
        <begin position="107"/>
        <end position="117"/>
    </location>
</feature>
<proteinExistence type="predicted"/>
<dbReference type="EMBL" id="CAEX01006946">
    <property type="protein sequence ID" value="CCD21074.1"/>
    <property type="molecule type" value="Genomic_DNA"/>
</dbReference>
<dbReference type="AlphaFoldDB" id="F9WU28"/>
<dbReference type="Proteomes" id="UP000009027">
    <property type="component" value="Unassembled WGS sequence"/>
</dbReference>
<organism evidence="3 4">
    <name type="scientific">Trypanosoma vivax (strain Y486)</name>
    <dbReference type="NCBI Taxonomy" id="1055687"/>
    <lineage>
        <taxon>Eukaryota</taxon>
        <taxon>Discoba</taxon>
        <taxon>Euglenozoa</taxon>
        <taxon>Kinetoplastea</taxon>
        <taxon>Metakinetoplastina</taxon>
        <taxon>Trypanosomatida</taxon>
        <taxon>Trypanosomatidae</taxon>
        <taxon>Trypanosoma</taxon>
        <taxon>Duttonella</taxon>
    </lineage>
</organism>
<feature type="region of interest" description="Disordered" evidence="1">
    <location>
        <begin position="103"/>
        <end position="177"/>
    </location>
</feature>
<evidence type="ECO:0000313" key="3">
    <source>
        <dbReference type="EMBL" id="CCD21074.1"/>
    </source>
</evidence>
<reference evidence="3 4" key="1">
    <citation type="journal article" date="2012" name="Proc. Natl. Acad. Sci. U.S.A.">
        <title>Antigenic diversity is generated by distinct evolutionary mechanisms in African trypanosome species.</title>
        <authorList>
            <person name="Jackson A.P."/>
            <person name="Berry A."/>
            <person name="Aslett M."/>
            <person name="Allison H.C."/>
            <person name="Burton P."/>
            <person name="Vavrova-Anderson J."/>
            <person name="Brown R."/>
            <person name="Browne H."/>
            <person name="Corton N."/>
            <person name="Hauser H."/>
            <person name="Gamble J."/>
            <person name="Gilderthorp R."/>
            <person name="Marcello L."/>
            <person name="McQuillan J."/>
            <person name="Otto T.D."/>
            <person name="Quail M.A."/>
            <person name="Sanders M.J."/>
            <person name="van Tonder A."/>
            <person name="Ginger M.L."/>
            <person name="Field M.C."/>
            <person name="Barry J.D."/>
            <person name="Hertz-Fowler C."/>
            <person name="Berriman M."/>
        </authorList>
    </citation>
    <scope>NUCLEOTIDE SEQUENCE</scope>
    <source>
        <strain evidence="3 4">Y486</strain>
    </source>
</reference>
<dbReference type="VEuPathDB" id="TriTrypDB:TvY486_0039810"/>
<keyword evidence="2" id="KW-1133">Transmembrane helix</keyword>
<feature type="compositionally biased region" description="Basic residues" evidence="1">
    <location>
        <begin position="237"/>
        <end position="255"/>
    </location>
</feature>
<feature type="region of interest" description="Disordered" evidence="1">
    <location>
        <begin position="334"/>
        <end position="365"/>
    </location>
</feature>
<feature type="compositionally biased region" description="Low complexity" evidence="1">
    <location>
        <begin position="290"/>
        <end position="299"/>
    </location>
</feature>
<name>F9WU28_TRYVY</name>
<protein>
    <submittedName>
        <fullName evidence="3">Uncharacterized protein</fullName>
    </submittedName>
</protein>
<feature type="region of interest" description="Disordered" evidence="1">
    <location>
        <begin position="277"/>
        <end position="299"/>
    </location>
</feature>
<sequence length="381" mass="43920">MCLRGRLSHARLRMYPSSSPRWLHVLTFVFSGLWQAFLYKQRSRARLLACVNVCVGLSFALSYAKLCLWHLSLSRGQPSVVRAPRPVDRRSALTLALCFSPRRTQHSTRDRNADKNKQTQTKEGNVQQQSDRQGSGEAPSTTTANDKEKRGEGPTGTQRSHTARHTLAREHRDANTHGCVADTAKRCAARVAETGQPTRQQRKDNPSKDKHRQAASRGNAHTNNRHREDNSKERRDRVRRTRRHLTRRNAAQRRHGTSELPMATLGTLAEKRFAGAVARKGRDKKRQRNTHTATHANRNTRTRTQWLAAKTARLKARLLRRDRWKDSSRERHGREFPWSHATPRKAPHCARQKLRANDRQKQTRKDNCDTAWLATWQARHK</sequence>
<accession>F9WU28</accession>
<keyword evidence="2" id="KW-0472">Membrane</keyword>
<feature type="transmembrane region" description="Helical" evidence="2">
    <location>
        <begin position="21"/>
        <end position="39"/>
    </location>
</feature>
<keyword evidence="2" id="KW-0812">Transmembrane</keyword>